<keyword evidence="1" id="KW-0472">Membrane</keyword>
<dbReference type="Proteomes" id="UP001303373">
    <property type="component" value="Chromosome 7"/>
</dbReference>
<evidence type="ECO:0000313" key="3">
    <source>
        <dbReference type="Proteomes" id="UP001303373"/>
    </source>
</evidence>
<gene>
    <name evidence="2" type="ORF">R9X50_00480100</name>
</gene>
<keyword evidence="3" id="KW-1185">Reference proteome</keyword>
<keyword evidence="1" id="KW-1133">Transmembrane helix</keyword>
<feature type="transmembrane region" description="Helical" evidence="1">
    <location>
        <begin position="403"/>
        <end position="421"/>
    </location>
</feature>
<organism evidence="2 3">
    <name type="scientific">Acrodontium crateriforme</name>
    <dbReference type="NCBI Taxonomy" id="150365"/>
    <lineage>
        <taxon>Eukaryota</taxon>
        <taxon>Fungi</taxon>
        <taxon>Dikarya</taxon>
        <taxon>Ascomycota</taxon>
        <taxon>Pezizomycotina</taxon>
        <taxon>Dothideomycetes</taxon>
        <taxon>Dothideomycetidae</taxon>
        <taxon>Mycosphaerellales</taxon>
        <taxon>Teratosphaeriaceae</taxon>
        <taxon>Acrodontium</taxon>
    </lineage>
</organism>
<dbReference type="EMBL" id="CP138586">
    <property type="protein sequence ID" value="WPH01947.1"/>
    <property type="molecule type" value="Genomic_DNA"/>
</dbReference>
<accession>A0AAQ3M4X2</accession>
<proteinExistence type="predicted"/>
<feature type="transmembrane region" description="Helical" evidence="1">
    <location>
        <begin position="277"/>
        <end position="297"/>
    </location>
</feature>
<feature type="transmembrane region" description="Helical" evidence="1">
    <location>
        <begin position="237"/>
        <end position="256"/>
    </location>
</feature>
<dbReference type="AlphaFoldDB" id="A0AAQ3M4X2"/>
<feature type="transmembrane region" description="Helical" evidence="1">
    <location>
        <begin position="79"/>
        <end position="103"/>
    </location>
</feature>
<protein>
    <submittedName>
        <fullName evidence="2">Uncharacterized protein</fullName>
    </submittedName>
</protein>
<feature type="transmembrane region" description="Helical" evidence="1">
    <location>
        <begin position="191"/>
        <end position="217"/>
    </location>
</feature>
<reference evidence="2 3" key="1">
    <citation type="submission" date="2023-11" db="EMBL/GenBank/DDBJ databases">
        <title>An acidophilic fungus is an integral part of prey digestion in a carnivorous sundew plant.</title>
        <authorList>
            <person name="Tsai I.J."/>
        </authorList>
    </citation>
    <scope>NUCLEOTIDE SEQUENCE [LARGE SCALE GENOMIC DNA]</scope>
    <source>
        <strain evidence="2">169a</strain>
    </source>
</reference>
<sequence length="442" mass="49695">MSLKPMILVDKHIRANAIDETSRSITTVRSESHLIGLKGIIALQSIAWIYFSTFIPGLVSPDAKVPKYQDAFRVGFSPLLWNDTLISTFFILISMRTVCVTFLKDPDSKSYSGTLLRRIFRGAFLLGVASALATLATSLFGPENIDHFKTLLPNQDIPTPVKAPSALAVFNSIFNLFFLNKGWATQAANTFWPSGTLWVAAVAYYQSWTVYILMVFLPYTRAKWHPQGLTLFALGSFWYASWGWYSATGLLLADFAHNAVLSNCLEEGIKIKGDVKLPTFVVAALMAAAGAALKYAFTILPHYKDALLVLHPFIDLNESITKAQYLEAGPWPRLDDWLFVVGVLLLLEALPILRRLLSIRPLIFIGERAFGLFFAQSVVFWTLGIRLWLFLRVKRSYNVPESNVIVLLTCLPTICLCAELFHRVVDMPSRWLAARTYNWLLE</sequence>
<feature type="transmembrane region" description="Helical" evidence="1">
    <location>
        <begin position="123"/>
        <end position="141"/>
    </location>
</feature>
<feature type="transmembrane region" description="Helical" evidence="1">
    <location>
        <begin position="337"/>
        <end position="357"/>
    </location>
</feature>
<feature type="transmembrane region" description="Helical" evidence="1">
    <location>
        <begin position="369"/>
        <end position="391"/>
    </location>
</feature>
<evidence type="ECO:0000313" key="2">
    <source>
        <dbReference type="EMBL" id="WPH01947.1"/>
    </source>
</evidence>
<keyword evidence="1" id="KW-0812">Transmembrane</keyword>
<evidence type="ECO:0000256" key="1">
    <source>
        <dbReference type="SAM" id="Phobius"/>
    </source>
</evidence>
<name>A0AAQ3M4X2_9PEZI</name>
<feature type="transmembrane region" description="Helical" evidence="1">
    <location>
        <begin position="39"/>
        <end position="59"/>
    </location>
</feature>